<dbReference type="PROSITE" id="PS50110">
    <property type="entry name" value="RESPONSE_REGULATORY"/>
    <property type="match status" value="1"/>
</dbReference>
<evidence type="ECO:0000259" key="15">
    <source>
        <dbReference type="PROSITE" id="PS50110"/>
    </source>
</evidence>
<proteinExistence type="predicted"/>
<dbReference type="Gene3D" id="1.10.287.130">
    <property type="match status" value="1"/>
</dbReference>
<dbReference type="PANTHER" id="PTHR45339">
    <property type="entry name" value="HYBRID SIGNAL TRANSDUCTION HISTIDINE KINASE J"/>
    <property type="match status" value="1"/>
</dbReference>
<dbReference type="InterPro" id="IPR011006">
    <property type="entry name" value="CheY-like_superfamily"/>
</dbReference>
<evidence type="ECO:0000256" key="3">
    <source>
        <dbReference type="ARBA" id="ARBA00022553"/>
    </source>
</evidence>
<dbReference type="SUPFAM" id="SSF47384">
    <property type="entry name" value="Homodimeric domain of signal transducing histidine kinase"/>
    <property type="match status" value="1"/>
</dbReference>
<feature type="domain" description="Response regulatory" evidence="15">
    <location>
        <begin position="506"/>
        <end position="634"/>
    </location>
</feature>
<evidence type="ECO:0000256" key="7">
    <source>
        <dbReference type="ARBA" id="ARBA00022840"/>
    </source>
</evidence>
<dbReference type="EC" id="2.7.13.3" evidence="2"/>
<dbReference type="PRINTS" id="PR00344">
    <property type="entry name" value="BCTRLSENSOR"/>
</dbReference>
<keyword evidence="13" id="KW-0812">Transmembrane</keyword>
<dbReference type="PROSITE" id="PS50109">
    <property type="entry name" value="HIS_KIN"/>
    <property type="match status" value="1"/>
</dbReference>
<feature type="coiled-coil region" evidence="12">
    <location>
        <begin position="223"/>
        <end position="250"/>
    </location>
</feature>
<evidence type="ECO:0000256" key="1">
    <source>
        <dbReference type="ARBA" id="ARBA00000085"/>
    </source>
</evidence>
<organism evidence="16 17">
    <name type="scientific">Hyphomicrobium facile</name>
    <dbReference type="NCBI Taxonomy" id="51670"/>
    <lineage>
        <taxon>Bacteria</taxon>
        <taxon>Pseudomonadati</taxon>
        <taxon>Pseudomonadota</taxon>
        <taxon>Alphaproteobacteria</taxon>
        <taxon>Hyphomicrobiales</taxon>
        <taxon>Hyphomicrobiaceae</taxon>
        <taxon>Hyphomicrobium</taxon>
    </lineage>
</organism>
<keyword evidence="8" id="KW-0902">Two-component regulatory system</keyword>
<dbReference type="GO" id="GO:0000155">
    <property type="term" value="F:phosphorelay sensor kinase activity"/>
    <property type="evidence" value="ECO:0007669"/>
    <property type="project" value="InterPro"/>
</dbReference>
<dbReference type="CDD" id="cd00130">
    <property type="entry name" value="PAS"/>
    <property type="match status" value="1"/>
</dbReference>
<keyword evidence="13" id="KW-0472">Membrane</keyword>
<evidence type="ECO:0000313" key="16">
    <source>
        <dbReference type="EMBL" id="SFV38049.1"/>
    </source>
</evidence>
<reference evidence="17" key="1">
    <citation type="submission" date="2016-10" db="EMBL/GenBank/DDBJ databases">
        <authorList>
            <person name="Varghese N."/>
            <person name="Submissions S."/>
        </authorList>
    </citation>
    <scope>NUCLEOTIDE SEQUENCE [LARGE SCALE GENOMIC DNA]</scope>
    <source>
        <strain evidence="17">DSM 1565</strain>
    </source>
</reference>
<dbReference type="Proteomes" id="UP000199423">
    <property type="component" value="Unassembled WGS sequence"/>
</dbReference>
<comment type="subunit">
    <text evidence="9">At low DSF concentrations, interacts with RpfF.</text>
</comment>
<dbReference type="PANTHER" id="PTHR45339:SF3">
    <property type="entry name" value="HISTIDINE KINASE"/>
    <property type="match status" value="1"/>
</dbReference>
<feature type="transmembrane region" description="Helical" evidence="13">
    <location>
        <begin position="34"/>
        <end position="54"/>
    </location>
</feature>
<dbReference type="AlphaFoldDB" id="A0A1I7NTQ1"/>
<dbReference type="SUPFAM" id="SSF55785">
    <property type="entry name" value="PYP-like sensor domain (PAS domain)"/>
    <property type="match status" value="1"/>
</dbReference>
<dbReference type="InterPro" id="IPR003594">
    <property type="entry name" value="HATPase_dom"/>
</dbReference>
<dbReference type="Gene3D" id="3.30.450.20">
    <property type="entry name" value="PAS domain"/>
    <property type="match status" value="1"/>
</dbReference>
<comment type="catalytic activity">
    <reaction evidence="1">
        <text>ATP + protein L-histidine = ADP + protein N-phospho-L-histidine.</text>
        <dbReference type="EC" id="2.7.13.3"/>
    </reaction>
</comment>
<feature type="transmembrane region" description="Helical" evidence="13">
    <location>
        <begin position="60"/>
        <end position="81"/>
    </location>
</feature>
<sequence>MLQNPVYARAVKAGVGAKPSSRLRRQAVRASRPYAAIALFAGVILLAGGLTASWPKFDLGFAAVLAGTALLVAGAVASILISHPWTEIVARGARLRRRDGIRKFEEIKDAHWQLSDSAIRYRQFLDAQRDFVVRRSLDGRVRFANRAFLDAFDIRAEDITGSIYRPPVVRTEPLAGSSSSSRRTLELLRTRHGKRWTAWETSEVRGETGEIEVQSVGHDVTVAREIEENLKDARDRAEAASREKSRFLAAMSHEIRTPMNGILGMLSLMRDTRLDAEQQTHARIAEESARALLILLDDILDFSKIEAGKLDLANEDFSLQNCIAQAMQLMTPDAAAKQLAFTSTMSGDVPEWVRGDEMRVRQIVLNLLSNAVKFTDTGGVAVRTVLAPDKAAGSQGAVRIAIEVADSGIGFSSESANRLFDEFEQGETATSHPGGAGLGLAISKRLAQAMSGEIVASGDPEKGAVFTAVLELQRGVIPGNAAVGSFSGTGERSGNAGCLEHRHPFSVLVAEDNQINALLACKVIERAGGKPTVVEDGRSAIRVVWETLEHKRPAFDLILMDLLMPDIDGLTATKSIKALYSERKAIGPSCPPIIALTANAFPEDRERCRMAGMDDYLAKPFDARDLHDLLLRWTAPSRDAATPAA</sequence>
<keyword evidence="13" id="KW-1133">Transmembrane helix</keyword>
<dbReference type="FunFam" id="3.30.565.10:FF:000010">
    <property type="entry name" value="Sensor histidine kinase RcsC"/>
    <property type="match status" value="1"/>
</dbReference>
<evidence type="ECO:0000256" key="13">
    <source>
        <dbReference type="SAM" id="Phobius"/>
    </source>
</evidence>
<dbReference type="InterPro" id="IPR005467">
    <property type="entry name" value="His_kinase_dom"/>
</dbReference>
<dbReference type="InterPro" id="IPR035965">
    <property type="entry name" value="PAS-like_dom_sf"/>
</dbReference>
<dbReference type="SMART" id="SM00388">
    <property type="entry name" value="HisKA"/>
    <property type="match status" value="1"/>
</dbReference>
<dbReference type="SUPFAM" id="SSF55874">
    <property type="entry name" value="ATPase domain of HSP90 chaperone/DNA topoisomerase II/histidine kinase"/>
    <property type="match status" value="1"/>
</dbReference>
<gene>
    <name evidence="16" type="ORF">SAMN04488557_3473</name>
</gene>
<dbReference type="SUPFAM" id="SSF52172">
    <property type="entry name" value="CheY-like"/>
    <property type="match status" value="1"/>
</dbReference>
<dbReference type="FunFam" id="1.10.287.130:FF:000002">
    <property type="entry name" value="Two-component osmosensing histidine kinase"/>
    <property type="match status" value="1"/>
</dbReference>
<name>A0A1I7NTQ1_9HYPH</name>
<dbReference type="InterPro" id="IPR003661">
    <property type="entry name" value="HisK_dim/P_dom"/>
</dbReference>
<dbReference type="CDD" id="cd16922">
    <property type="entry name" value="HATPase_EvgS-ArcB-TorS-like"/>
    <property type="match status" value="1"/>
</dbReference>
<dbReference type="Pfam" id="PF02518">
    <property type="entry name" value="HATPase_c"/>
    <property type="match status" value="1"/>
</dbReference>
<dbReference type="SMART" id="SM00448">
    <property type="entry name" value="REC"/>
    <property type="match status" value="1"/>
</dbReference>
<evidence type="ECO:0000256" key="2">
    <source>
        <dbReference type="ARBA" id="ARBA00012438"/>
    </source>
</evidence>
<evidence type="ECO:0000256" key="9">
    <source>
        <dbReference type="ARBA" id="ARBA00064003"/>
    </source>
</evidence>
<keyword evidence="3 11" id="KW-0597">Phosphoprotein</keyword>
<feature type="modified residue" description="4-aspartylphosphate" evidence="11">
    <location>
        <position position="561"/>
    </location>
</feature>
<dbReference type="CDD" id="cd00082">
    <property type="entry name" value="HisKA"/>
    <property type="match status" value="1"/>
</dbReference>
<dbReference type="CDD" id="cd17546">
    <property type="entry name" value="REC_hyHK_CKI1_RcsC-like"/>
    <property type="match status" value="1"/>
</dbReference>
<dbReference type="EMBL" id="FPCH01000003">
    <property type="protein sequence ID" value="SFV38049.1"/>
    <property type="molecule type" value="Genomic_DNA"/>
</dbReference>
<dbReference type="Pfam" id="PF00512">
    <property type="entry name" value="HisKA"/>
    <property type="match status" value="1"/>
</dbReference>
<evidence type="ECO:0000256" key="11">
    <source>
        <dbReference type="PROSITE-ProRule" id="PRU00169"/>
    </source>
</evidence>
<keyword evidence="6 16" id="KW-0418">Kinase</keyword>
<evidence type="ECO:0000256" key="5">
    <source>
        <dbReference type="ARBA" id="ARBA00022741"/>
    </source>
</evidence>
<evidence type="ECO:0000256" key="8">
    <source>
        <dbReference type="ARBA" id="ARBA00023012"/>
    </source>
</evidence>
<dbReference type="Gene3D" id="3.30.565.10">
    <property type="entry name" value="Histidine kinase-like ATPase, C-terminal domain"/>
    <property type="match status" value="1"/>
</dbReference>
<dbReference type="Pfam" id="PF00072">
    <property type="entry name" value="Response_reg"/>
    <property type="match status" value="1"/>
</dbReference>
<dbReference type="Gene3D" id="3.40.50.2300">
    <property type="match status" value="1"/>
</dbReference>
<evidence type="ECO:0000256" key="4">
    <source>
        <dbReference type="ARBA" id="ARBA00022679"/>
    </source>
</evidence>
<dbReference type="STRING" id="51670.SAMN04488557_3473"/>
<keyword evidence="7" id="KW-0067">ATP-binding</keyword>
<dbReference type="InterPro" id="IPR036890">
    <property type="entry name" value="HATPase_C_sf"/>
</dbReference>
<evidence type="ECO:0000256" key="12">
    <source>
        <dbReference type="SAM" id="Coils"/>
    </source>
</evidence>
<evidence type="ECO:0000256" key="10">
    <source>
        <dbReference type="ARBA" id="ARBA00068150"/>
    </source>
</evidence>
<evidence type="ECO:0000256" key="6">
    <source>
        <dbReference type="ARBA" id="ARBA00022777"/>
    </source>
</evidence>
<keyword evidence="12" id="KW-0175">Coiled coil</keyword>
<dbReference type="GO" id="GO:0005524">
    <property type="term" value="F:ATP binding"/>
    <property type="evidence" value="ECO:0007669"/>
    <property type="project" value="UniProtKB-KW"/>
</dbReference>
<keyword evidence="4" id="KW-0808">Transferase</keyword>
<evidence type="ECO:0000259" key="14">
    <source>
        <dbReference type="PROSITE" id="PS50109"/>
    </source>
</evidence>
<accession>A0A1I7NTQ1</accession>
<feature type="domain" description="Histidine kinase" evidence="14">
    <location>
        <begin position="250"/>
        <end position="474"/>
    </location>
</feature>
<evidence type="ECO:0000313" key="17">
    <source>
        <dbReference type="Proteomes" id="UP000199423"/>
    </source>
</evidence>
<dbReference type="InterPro" id="IPR000014">
    <property type="entry name" value="PAS"/>
</dbReference>
<dbReference type="InterPro" id="IPR036097">
    <property type="entry name" value="HisK_dim/P_sf"/>
</dbReference>
<protein>
    <recommendedName>
        <fullName evidence="10">Sensory/regulatory protein RpfC</fullName>
        <ecNumber evidence="2">2.7.13.3</ecNumber>
    </recommendedName>
</protein>
<keyword evidence="17" id="KW-1185">Reference proteome</keyword>
<dbReference type="InterPro" id="IPR001789">
    <property type="entry name" value="Sig_transdc_resp-reg_receiver"/>
</dbReference>
<dbReference type="InterPro" id="IPR004358">
    <property type="entry name" value="Sig_transdc_His_kin-like_C"/>
</dbReference>
<keyword evidence="5" id="KW-0547">Nucleotide-binding</keyword>
<dbReference type="SMART" id="SM00387">
    <property type="entry name" value="HATPase_c"/>
    <property type="match status" value="1"/>
</dbReference>